<accession>X1D6R0</accession>
<evidence type="ECO:0000313" key="1">
    <source>
        <dbReference type="EMBL" id="GAH00789.1"/>
    </source>
</evidence>
<sequence length="46" mass="5550">YLTHKKAHMSQDYGSRIVNLVVEKIFHESPEVYKAFMSKRRRDIIQ</sequence>
<dbReference type="EMBL" id="BART01021481">
    <property type="protein sequence ID" value="GAH00789.1"/>
    <property type="molecule type" value="Genomic_DNA"/>
</dbReference>
<protein>
    <submittedName>
        <fullName evidence="1">Uncharacterized protein</fullName>
    </submittedName>
</protein>
<reference evidence="1" key="1">
    <citation type="journal article" date="2014" name="Front. Microbiol.">
        <title>High frequency of phylogenetically diverse reductive dehalogenase-homologous genes in deep subseafloor sedimentary metagenomes.</title>
        <authorList>
            <person name="Kawai M."/>
            <person name="Futagami T."/>
            <person name="Toyoda A."/>
            <person name="Takaki Y."/>
            <person name="Nishi S."/>
            <person name="Hori S."/>
            <person name="Arai W."/>
            <person name="Tsubouchi T."/>
            <person name="Morono Y."/>
            <person name="Uchiyama I."/>
            <person name="Ito T."/>
            <person name="Fujiyama A."/>
            <person name="Inagaki F."/>
            <person name="Takami H."/>
        </authorList>
    </citation>
    <scope>NUCLEOTIDE SEQUENCE</scope>
    <source>
        <strain evidence="1">Expedition CK06-06</strain>
    </source>
</reference>
<proteinExistence type="predicted"/>
<organism evidence="1">
    <name type="scientific">marine sediment metagenome</name>
    <dbReference type="NCBI Taxonomy" id="412755"/>
    <lineage>
        <taxon>unclassified sequences</taxon>
        <taxon>metagenomes</taxon>
        <taxon>ecological metagenomes</taxon>
    </lineage>
</organism>
<comment type="caution">
    <text evidence="1">The sequence shown here is derived from an EMBL/GenBank/DDBJ whole genome shotgun (WGS) entry which is preliminary data.</text>
</comment>
<feature type="non-terminal residue" evidence="1">
    <location>
        <position position="1"/>
    </location>
</feature>
<dbReference type="AlphaFoldDB" id="X1D6R0"/>
<gene>
    <name evidence="1" type="ORF">S01H4_39614</name>
</gene>
<name>X1D6R0_9ZZZZ</name>